<evidence type="ECO:0000256" key="6">
    <source>
        <dbReference type="SAM" id="Phobius"/>
    </source>
</evidence>
<evidence type="ECO:0000259" key="7">
    <source>
        <dbReference type="Pfam" id="PF02687"/>
    </source>
</evidence>
<keyword evidence="5 6" id="KW-0472">Membrane</keyword>
<keyword evidence="3 6" id="KW-0812">Transmembrane</keyword>
<evidence type="ECO:0000313" key="9">
    <source>
        <dbReference type="Proteomes" id="UP000199343"/>
    </source>
</evidence>
<name>A0A1C6U1D7_9ACTN</name>
<organism evidence="8 9">
    <name type="scientific">Micromonospora peucetia</name>
    <dbReference type="NCBI Taxonomy" id="47871"/>
    <lineage>
        <taxon>Bacteria</taxon>
        <taxon>Bacillati</taxon>
        <taxon>Actinomycetota</taxon>
        <taxon>Actinomycetes</taxon>
        <taxon>Micromonosporales</taxon>
        <taxon>Micromonosporaceae</taxon>
        <taxon>Micromonospora</taxon>
    </lineage>
</organism>
<dbReference type="AlphaFoldDB" id="A0A1C6U1D7"/>
<evidence type="ECO:0000256" key="5">
    <source>
        <dbReference type="ARBA" id="ARBA00023136"/>
    </source>
</evidence>
<dbReference type="Proteomes" id="UP000199343">
    <property type="component" value="Unassembled WGS sequence"/>
</dbReference>
<proteinExistence type="predicted"/>
<evidence type="ECO:0000256" key="1">
    <source>
        <dbReference type="ARBA" id="ARBA00004651"/>
    </source>
</evidence>
<dbReference type="InterPro" id="IPR003838">
    <property type="entry name" value="ABC3_permease_C"/>
</dbReference>
<keyword evidence="4 6" id="KW-1133">Transmembrane helix</keyword>
<feature type="domain" description="ABC3 transporter permease C-terminal" evidence="7">
    <location>
        <begin position="173"/>
        <end position="293"/>
    </location>
</feature>
<sequence length="306" mass="31403">MAVDGQAKPVGAPATGAGLSAEWEVDYRAGGRFAFQPASRFVVVPAGENRPVPVLMTPAVRDALSLGIGETVNLVLSGATVPVVLVGELDEVPSTAGEGMLLDLPAATDWLIRDRGAVRPVAEWWLSTDGGHAEAARAAAELPGTTLLDRREVAERAAGDPYWQGARTGLLAAALGSVLLALVGLIVDVWATARHRLGEFAVLHTLGASPRLLARALLAEQTFLAGIGVGVGLLLGAVVGATMAPLVILTPSAGRPVPEAAFVLPWLPIGLTALGLLLAALAFSAFIALGIRQRVAAAQLRIGGDQ</sequence>
<feature type="transmembrane region" description="Helical" evidence="6">
    <location>
        <begin position="223"/>
        <end position="249"/>
    </location>
</feature>
<gene>
    <name evidence="8" type="ORF">GA0070608_0278</name>
</gene>
<accession>A0A1C6U1D7</accession>
<protein>
    <submittedName>
        <fullName evidence="8">FtsX-like permease family protein</fullName>
    </submittedName>
</protein>
<evidence type="ECO:0000256" key="2">
    <source>
        <dbReference type="ARBA" id="ARBA00022475"/>
    </source>
</evidence>
<comment type="subcellular location">
    <subcellularLocation>
        <location evidence="1">Cell membrane</location>
        <topology evidence="1">Multi-pass membrane protein</topology>
    </subcellularLocation>
</comment>
<reference evidence="8 9" key="1">
    <citation type="submission" date="2016-06" db="EMBL/GenBank/DDBJ databases">
        <authorList>
            <person name="Kjaerup R.B."/>
            <person name="Dalgaard T.S."/>
            <person name="Juul-Madsen H.R."/>
        </authorList>
    </citation>
    <scope>NUCLEOTIDE SEQUENCE [LARGE SCALE GENOMIC DNA]</scope>
    <source>
        <strain evidence="8 9">DSM 43363</strain>
    </source>
</reference>
<dbReference type="GO" id="GO:0005886">
    <property type="term" value="C:plasma membrane"/>
    <property type="evidence" value="ECO:0007669"/>
    <property type="project" value="UniProtKB-SubCell"/>
</dbReference>
<evidence type="ECO:0000313" key="8">
    <source>
        <dbReference type="EMBL" id="SCL47807.1"/>
    </source>
</evidence>
<evidence type="ECO:0000256" key="3">
    <source>
        <dbReference type="ARBA" id="ARBA00022692"/>
    </source>
</evidence>
<keyword evidence="2" id="KW-1003">Cell membrane</keyword>
<feature type="transmembrane region" description="Helical" evidence="6">
    <location>
        <begin position="170"/>
        <end position="191"/>
    </location>
</feature>
<dbReference type="Pfam" id="PF02687">
    <property type="entry name" value="FtsX"/>
    <property type="match status" value="1"/>
</dbReference>
<evidence type="ECO:0000256" key="4">
    <source>
        <dbReference type="ARBA" id="ARBA00022989"/>
    </source>
</evidence>
<dbReference type="STRING" id="47871.GA0070608_0278"/>
<feature type="transmembrane region" description="Helical" evidence="6">
    <location>
        <begin position="269"/>
        <end position="291"/>
    </location>
</feature>
<dbReference type="EMBL" id="FMIC01000002">
    <property type="protein sequence ID" value="SCL47807.1"/>
    <property type="molecule type" value="Genomic_DNA"/>
</dbReference>